<dbReference type="EMBL" id="JAMRDG010000002">
    <property type="protein sequence ID" value="KAJ3688335.1"/>
    <property type="molecule type" value="Genomic_DNA"/>
</dbReference>
<keyword evidence="7" id="KW-0472">Membrane</keyword>
<feature type="transmembrane region" description="Helical" evidence="7">
    <location>
        <begin position="33"/>
        <end position="52"/>
    </location>
</feature>
<dbReference type="GO" id="GO:0010052">
    <property type="term" value="P:guard cell differentiation"/>
    <property type="evidence" value="ECO:0007669"/>
    <property type="project" value="UniProtKB-UniRule"/>
</dbReference>
<evidence type="ECO:0000256" key="2">
    <source>
        <dbReference type="ARBA" id="ARBA00008127"/>
    </source>
</evidence>
<comment type="function">
    <text evidence="6">Controls stomatal patterning.</text>
</comment>
<evidence type="ECO:0000313" key="8">
    <source>
        <dbReference type="EMBL" id="KAJ3688335.1"/>
    </source>
</evidence>
<evidence type="ECO:0000256" key="5">
    <source>
        <dbReference type="ARBA" id="ARBA00023157"/>
    </source>
</evidence>
<evidence type="ECO:0000256" key="6">
    <source>
        <dbReference type="RuleBase" id="RU367102"/>
    </source>
</evidence>
<keyword evidence="4" id="KW-0732">Signal</keyword>
<dbReference type="AlphaFoldDB" id="A0AAD6EL23"/>
<keyword evidence="7" id="KW-1133">Transmembrane helix</keyword>
<reference evidence="8 9" key="1">
    <citation type="journal article" date="2022" name="Cell">
        <title>Repeat-based holocentromeres influence genome architecture and karyotype evolution.</title>
        <authorList>
            <person name="Hofstatter P.G."/>
            <person name="Thangavel G."/>
            <person name="Lux T."/>
            <person name="Neumann P."/>
            <person name="Vondrak T."/>
            <person name="Novak P."/>
            <person name="Zhang M."/>
            <person name="Costa L."/>
            <person name="Castellani M."/>
            <person name="Scott A."/>
            <person name="Toegelov H."/>
            <person name="Fuchs J."/>
            <person name="Mata-Sucre Y."/>
            <person name="Dias Y."/>
            <person name="Vanzela A.L.L."/>
            <person name="Huettel B."/>
            <person name="Almeida C.C.S."/>
            <person name="Simkova H."/>
            <person name="Souza G."/>
            <person name="Pedrosa-Harand A."/>
            <person name="Macas J."/>
            <person name="Mayer K.F.X."/>
            <person name="Houben A."/>
            <person name="Marques A."/>
        </authorList>
    </citation>
    <scope>NUCLEOTIDE SEQUENCE [LARGE SCALE GENOMIC DNA]</scope>
    <source>
        <strain evidence="8">RhyTen1mFocal</strain>
    </source>
</reference>
<comment type="subcellular location">
    <subcellularLocation>
        <location evidence="1 6">Secreted</location>
    </subcellularLocation>
</comment>
<accession>A0AAD6EL23</accession>
<keyword evidence="6" id="KW-0217">Developmental protein</keyword>
<dbReference type="PANTHER" id="PTHR33109">
    <property type="entry name" value="EPIDERMAL PATTERNING FACTOR-LIKE PROTEIN 4"/>
    <property type="match status" value="1"/>
</dbReference>
<gene>
    <name evidence="8" type="ORF">LUZ61_017499</name>
</gene>
<dbReference type="PANTHER" id="PTHR33109:SF4">
    <property type="entry name" value="EPIDERMAL PATTERNING FACTOR-LIKE PROTEIN 6"/>
    <property type="match status" value="1"/>
</dbReference>
<dbReference type="Pfam" id="PF17181">
    <property type="entry name" value="EPF"/>
    <property type="match status" value="1"/>
</dbReference>
<protein>
    <recommendedName>
        <fullName evidence="6">Epidermal patterning factor-like protein</fullName>
    </recommendedName>
</protein>
<keyword evidence="9" id="KW-1185">Reference proteome</keyword>
<sequence length="139" mass="15920">MVAEKEVHLVRLRSNEKEAKGEMELNNQFCGALFLKMFILCGVSFWLFVVFANSSSEPRDFALKHCAQLELKRLCKESVLTTRRMLLGPGSHPPRCTNKCGNCKPCEPVHVSIPPNSHVIMEYYPEAWRCKCGDRLYMP</sequence>
<evidence type="ECO:0000256" key="1">
    <source>
        <dbReference type="ARBA" id="ARBA00004613"/>
    </source>
</evidence>
<dbReference type="GO" id="GO:0005576">
    <property type="term" value="C:extracellular region"/>
    <property type="evidence" value="ECO:0007669"/>
    <property type="project" value="UniProtKB-SubCell"/>
</dbReference>
<evidence type="ECO:0000313" key="9">
    <source>
        <dbReference type="Proteomes" id="UP001210211"/>
    </source>
</evidence>
<keyword evidence="3 6" id="KW-0964">Secreted</keyword>
<organism evidence="8 9">
    <name type="scientific">Rhynchospora tenuis</name>
    <dbReference type="NCBI Taxonomy" id="198213"/>
    <lineage>
        <taxon>Eukaryota</taxon>
        <taxon>Viridiplantae</taxon>
        <taxon>Streptophyta</taxon>
        <taxon>Embryophyta</taxon>
        <taxon>Tracheophyta</taxon>
        <taxon>Spermatophyta</taxon>
        <taxon>Magnoliopsida</taxon>
        <taxon>Liliopsida</taxon>
        <taxon>Poales</taxon>
        <taxon>Cyperaceae</taxon>
        <taxon>Cyperoideae</taxon>
        <taxon>Rhynchosporeae</taxon>
        <taxon>Rhynchospora</taxon>
    </lineage>
</organism>
<comment type="similarity">
    <text evidence="2 6">Belongs to the plant cysteine rich small secretory peptide family. Epidermal patterning factor subfamily.</text>
</comment>
<evidence type="ECO:0000256" key="4">
    <source>
        <dbReference type="ARBA" id="ARBA00022729"/>
    </source>
</evidence>
<evidence type="ECO:0000256" key="7">
    <source>
        <dbReference type="SAM" id="Phobius"/>
    </source>
</evidence>
<proteinExistence type="inferred from homology"/>
<dbReference type="InterPro" id="IPR039455">
    <property type="entry name" value="EPFL"/>
</dbReference>
<keyword evidence="7" id="KW-0812">Transmembrane</keyword>
<evidence type="ECO:0000256" key="3">
    <source>
        <dbReference type="ARBA" id="ARBA00022525"/>
    </source>
</evidence>
<name>A0AAD6EL23_9POAL</name>
<dbReference type="Proteomes" id="UP001210211">
    <property type="component" value="Unassembled WGS sequence"/>
</dbReference>
<comment type="caution">
    <text evidence="8">The sequence shown here is derived from an EMBL/GenBank/DDBJ whole genome shotgun (WGS) entry which is preliminary data.</text>
</comment>
<keyword evidence="5" id="KW-1015">Disulfide bond</keyword>